<evidence type="ECO:0000259" key="3">
    <source>
        <dbReference type="Pfam" id="PF02894"/>
    </source>
</evidence>
<evidence type="ECO:0000313" key="5">
    <source>
        <dbReference type="Proteomes" id="UP000217785"/>
    </source>
</evidence>
<organism evidence="4 5">
    <name type="scientific">Effusibacillus lacus</name>
    <dbReference type="NCBI Taxonomy" id="1348429"/>
    <lineage>
        <taxon>Bacteria</taxon>
        <taxon>Bacillati</taxon>
        <taxon>Bacillota</taxon>
        <taxon>Bacilli</taxon>
        <taxon>Bacillales</taxon>
        <taxon>Alicyclobacillaceae</taxon>
        <taxon>Effusibacillus</taxon>
    </lineage>
</organism>
<dbReference type="PANTHER" id="PTHR43377">
    <property type="entry name" value="BILIVERDIN REDUCTASE A"/>
    <property type="match status" value="1"/>
</dbReference>
<sequence length="322" mass="36093">MKIGVIGTGVMGKNYIRVLSGLQDRCRLTGVFDIDCKKAAGIAGDYEIQAFSNLAGLLQSVDAAIVAVPVFDHYQVAKQCLENGIHILVEKPITATVEQGERLRELARDKNRKLQVGHIELFNPTIRVLKNIMQQEEVIAVDIHRLSPFEERVKNIDVIMDTMIHDLYILSYLSGLVPVSFTAYGSRLHEQLDHVVATFQFANGMLATLTASLVTEEKVRTIHAVTKKAYIRADLLDKKILISRSTNFFLSNRDADYKQQNIVEKVIVPAYEPLREQLLHFIDCIENDKTPIVSAKEGLDTLRMAEAVKQSIIKYAGKGSEQ</sequence>
<dbReference type="Gene3D" id="3.30.360.10">
    <property type="entry name" value="Dihydrodipicolinate Reductase, domain 2"/>
    <property type="match status" value="1"/>
</dbReference>
<dbReference type="Pfam" id="PF01408">
    <property type="entry name" value="GFO_IDH_MocA"/>
    <property type="match status" value="1"/>
</dbReference>
<evidence type="ECO:0000313" key="4">
    <source>
        <dbReference type="EMBL" id="GAX91981.1"/>
    </source>
</evidence>
<evidence type="ECO:0000259" key="2">
    <source>
        <dbReference type="Pfam" id="PF01408"/>
    </source>
</evidence>
<reference evidence="5" key="1">
    <citation type="submission" date="2017-07" db="EMBL/GenBank/DDBJ databases">
        <title>Draft genome sequence of Effusibacillus lacus strain skLN1.</title>
        <authorList>
            <person name="Watanabe M."/>
            <person name="Kojima H."/>
            <person name="Fukui M."/>
        </authorList>
    </citation>
    <scope>NUCLEOTIDE SEQUENCE [LARGE SCALE GENOMIC DNA]</scope>
    <source>
        <strain evidence="5">skLN1</strain>
    </source>
</reference>
<protein>
    <submittedName>
        <fullName evidence="4">Oxidoreductase</fullName>
    </submittedName>
</protein>
<feature type="domain" description="Gfo/Idh/MocA-like oxidoreductase N-terminal" evidence="2">
    <location>
        <begin position="1"/>
        <end position="118"/>
    </location>
</feature>
<dbReference type="GO" id="GO:0000166">
    <property type="term" value="F:nucleotide binding"/>
    <property type="evidence" value="ECO:0007669"/>
    <property type="project" value="InterPro"/>
</dbReference>
<dbReference type="InterPro" id="IPR036291">
    <property type="entry name" value="NAD(P)-bd_dom_sf"/>
</dbReference>
<keyword evidence="5" id="KW-1185">Reference proteome</keyword>
<dbReference type="Gene3D" id="3.40.50.720">
    <property type="entry name" value="NAD(P)-binding Rossmann-like Domain"/>
    <property type="match status" value="1"/>
</dbReference>
<dbReference type="PANTHER" id="PTHR43377:SF1">
    <property type="entry name" value="BILIVERDIN REDUCTASE A"/>
    <property type="match status" value="1"/>
</dbReference>
<evidence type="ECO:0000256" key="1">
    <source>
        <dbReference type="ARBA" id="ARBA00010928"/>
    </source>
</evidence>
<comment type="similarity">
    <text evidence="1">Belongs to the Gfo/Idh/MocA family.</text>
</comment>
<dbReference type="InterPro" id="IPR004104">
    <property type="entry name" value="Gfo/Idh/MocA-like_OxRdtase_C"/>
</dbReference>
<dbReference type="SUPFAM" id="SSF55347">
    <property type="entry name" value="Glyceraldehyde-3-phosphate dehydrogenase-like, C-terminal domain"/>
    <property type="match status" value="1"/>
</dbReference>
<proteinExistence type="inferred from homology"/>
<comment type="caution">
    <text evidence="4">The sequence shown here is derived from an EMBL/GenBank/DDBJ whole genome shotgun (WGS) entry which is preliminary data.</text>
</comment>
<dbReference type="EMBL" id="BDUF01000112">
    <property type="protein sequence ID" value="GAX91981.1"/>
    <property type="molecule type" value="Genomic_DNA"/>
</dbReference>
<dbReference type="InterPro" id="IPR051450">
    <property type="entry name" value="Gfo/Idh/MocA_Oxidoreductases"/>
</dbReference>
<dbReference type="AlphaFoldDB" id="A0A292YSU0"/>
<gene>
    <name evidence="4" type="ORF">EFBL_3672</name>
</gene>
<feature type="domain" description="Gfo/Idh/MocA-like oxidoreductase C-terminal" evidence="3">
    <location>
        <begin position="158"/>
        <end position="312"/>
    </location>
</feature>
<name>A0A292YSU0_9BACL</name>
<accession>A0A292YSU0</accession>
<dbReference type="Pfam" id="PF02894">
    <property type="entry name" value="GFO_IDH_MocA_C"/>
    <property type="match status" value="1"/>
</dbReference>
<dbReference type="Proteomes" id="UP000217785">
    <property type="component" value="Unassembled WGS sequence"/>
</dbReference>
<dbReference type="SUPFAM" id="SSF51735">
    <property type="entry name" value="NAD(P)-binding Rossmann-fold domains"/>
    <property type="match status" value="1"/>
</dbReference>
<dbReference type="InterPro" id="IPR000683">
    <property type="entry name" value="Gfo/Idh/MocA-like_OxRdtase_N"/>
</dbReference>